<dbReference type="EMBL" id="JAXCGZ010004060">
    <property type="protein sequence ID" value="KAK7082356.1"/>
    <property type="molecule type" value="Genomic_DNA"/>
</dbReference>
<organism evidence="2 3">
    <name type="scientific">Halocaridina rubra</name>
    <name type="common">Hawaiian red shrimp</name>
    <dbReference type="NCBI Taxonomy" id="373956"/>
    <lineage>
        <taxon>Eukaryota</taxon>
        <taxon>Metazoa</taxon>
        <taxon>Ecdysozoa</taxon>
        <taxon>Arthropoda</taxon>
        <taxon>Crustacea</taxon>
        <taxon>Multicrustacea</taxon>
        <taxon>Malacostraca</taxon>
        <taxon>Eumalacostraca</taxon>
        <taxon>Eucarida</taxon>
        <taxon>Decapoda</taxon>
        <taxon>Pleocyemata</taxon>
        <taxon>Caridea</taxon>
        <taxon>Atyoidea</taxon>
        <taxon>Atyidae</taxon>
        <taxon>Halocaridina</taxon>
    </lineage>
</organism>
<sequence>MEKMKLQSGHVLTALEGEELAKQNKDWEGYPEGLVRLSPGRWLFPTKYKLYADKFYNFKFRSTDTVIVTYPKCGTTWAQEIVWTMKYNPDLNHPDALDFLLARSPFL</sequence>
<dbReference type="AlphaFoldDB" id="A0AAN9A6F1"/>
<protein>
    <recommendedName>
        <fullName evidence="1">Sulfotransferase domain-containing protein</fullName>
    </recommendedName>
</protein>
<accession>A0AAN9A6F1</accession>
<dbReference type="InterPro" id="IPR000863">
    <property type="entry name" value="Sulfotransferase_dom"/>
</dbReference>
<feature type="non-terminal residue" evidence="2">
    <location>
        <position position="107"/>
    </location>
</feature>
<evidence type="ECO:0000313" key="3">
    <source>
        <dbReference type="Proteomes" id="UP001381693"/>
    </source>
</evidence>
<dbReference type="Gene3D" id="3.40.50.300">
    <property type="entry name" value="P-loop containing nucleotide triphosphate hydrolases"/>
    <property type="match status" value="1"/>
</dbReference>
<dbReference type="Pfam" id="PF00685">
    <property type="entry name" value="Sulfotransfer_1"/>
    <property type="match status" value="1"/>
</dbReference>
<reference evidence="2 3" key="1">
    <citation type="submission" date="2023-11" db="EMBL/GenBank/DDBJ databases">
        <title>Halocaridina rubra genome assembly.</title>
        <authorList>
            <person name="Smith C."/>
        </authorList>
    </citation>
    <scope>NUCLEOTIDE SEQUENCE [LARGE SCALE GENOMIC DNA]</scope>
    <source>
        <strain evidence="2">EP-1</strain>
        <tissue evidence="2">Whole</tissue>
    </source>
</reference>
<evidence type="ECO:0000259" key="1">
    <source>
        <dbReference type="Pfam" id="PF00685"/>
    </source>
</evidence>
<dbReference type="InterPro" id="IPR027417">
    <property type="entry name" value="P-loop_NTPase"/>
</dbReference>
<dbReference type="SUPFAM" id="SSF52540">
    <property type="entry name" value="P-loop containing nucleoside triphosphate hydrolases"/>
    <property type="match status" value="1"/>
</dbReference>
<keyword evidence="3" id="KW-1185">Reference proteome</keyword>
<name>A0AAN9A6F1_HALRR</name>
<proteinExistence type="predicted"/>
<evidence type="ECO:0000313" key="2">
    <source>
        <dbReference type="EMBL" id="KAK7082356.1"/>
    </source>
</evidence>
<dbReference type="GO" id="GO:0008146">
    <property type="term" value="F:sulfotransferase activity"/>
    <property type="evidence" value="ECO:0007669"/>
    <property type="project" value="InterPro"/>
</dbReference>
<gene>
    <name evidence="2" type="ORF">SK128_011528</name>
</gene>
<feature type="domain" description="Sulfotransferase" evidence="1">
    <location>
        <begin position="63"/>
        <end position="107"/>
    </location>
</feature>
<dbReference type="Proteomes" id="UP001381693">
    <property type="component" value="Unassembled WGS sequence"/>
</dbReference>
<comment type="caution">
    <text evidence="2">The sequence shown here is derived from an EMBL/GenBank/DDBJ whole genome shotgun (WGS) entry which is preliminary data.</text>
</comment>